<dbReference type="InterPro" id="IPR000717">
    <property type="entry name" value="PCI_dom"/>
</dbReference>
<dbReference type="InterPro" id="IPR057985">
    <property type="entry name" value="TPR_PSMD3_N"/>
</dbReference>
<dbReference type="VEuPathDB" id="ToxoDB:ETH_00012680"/>
<dbReference type="PANTHER" id="PTHR10758">
    <property type="entry name" value="26S PROTEASOME NON-ATPASE REGULATORY SUBUNIT 3/COP9 SIGNALOSOME COMPLEX SUBUNIT 3"/>
    <property type="match status" value="1"/>
</dbReference>
<feature type="region of interest" description="Disordered" evidence="3">
    <location>
        <begin position="542"/>
        <end position="581"/>
    </location>
</feature>
<organism evidence="5 6">
    <name type="scientific">Eimeria tenella</name>
    <name type="common">Coccidian parasite</name>
    <dbReference type="NCBI Taxonomy" id="5802"/>
    <lineage>
        <taxon>Eukaryota</taxon>
        <taxon>Sar</taxon>
        <taxon>Alveolata</taxon>
        <taxon>Apicomplexa</taxon>
        <taxon>Conoidasida</taxon>
        <taxon>Coccidia</taxon>
        <taxon>Eucoccidiorida</taxon>
        <taxon>Eimeriorina</taxon>
        <taxon>Eimeriidae</taxon>
        <taxon>Eimeria</taxon>
    </lineage>
</organism>
<dbReference type="GO" id="GO:0006511">
    <property type="term" value="P:ubiquitin-dependent protein catabolic process"/>
    <property type="evidence" value="ECO:0007669"/>
    <property type="project" value="TreeGrafter"/>
</dbReference>
<dbReference type="Proteomes" id="UP000030747">
    <property type="component" value="Unassembled WGS sequence"/>
</dbReference>
<evidence type="ECO:0000259" key="4">
    <source>
        <dbReference type="PROSITE" id="PS50250"/>
    </source>
</evidence>
<comment type="similarity">
    <text evidence="1">Belongs to the proteasome subunit S3 family.</text>
</comment>
<feature type="compositionally biased region" description="Acidic residues" evidence="3">
    <location>
        <begin position="570"/>
        <end position="581"/>
    </location>
</feature>
<reference evidence="5" key="2">
    <citation type="submission" date="2013-10" db="EMBL/GenBank/DDBJ databases">
        <authorList>
            <person name="Aslett M."/>
        </authorList>
    </citation>
    <scope>NUCLEOTIDE SEQUENCE [LARGE SCALE GENOMIC DNA]</scope>
    <source>
        <strain evidence="5">Houghton</strain>
    </source>
</reference>
<keyword evidence="6" id="KW-1185">Reference proteome</keyword>
<gene>
    <name evidence="5" type="ORF">ETH_00012680</name>
</gene>
<dbReference type="PROSITE" id="PS50250">
    <property type="entry name" value="PCI"/>
    <property type="match status" value="1"/>
</dbReference>
<dbReference type="GO" id="GO:0008541">
    <property type="term" value="C:proteasome regulatory particle, lid subcomplex"/>
    <property type="evidence" value="ECO:0007669"/>
    <property type="project" value="TreeGrafter"/>
</dbReference>
<feature type="compositionally biased region" description="Low complexity" evidence="3">
    <location>
        <begin position="15"/>
        <end position="26"/>
    </location>
</feature>
<dbReference type="OMA" id="HAELVPY"/>
<proteinExistence type="inferred from homology"/>
<feature type="region of interest" description="Disordered" evidence="3">
    <location>
        <begin position="1"/>
        <end position="26"/>
    </location>
</feature>
<dbReference type="VEuPathDB" id="ToxoDB:ETH2_0850200"/>
<dbReference type="OrthoDB" id="1713558at2759"/>
<dbReference type="SMART" id="SM00753">
    <property type="entry name" value="PAM"/>
    <property type="match status" value="1"/>
</dbReference>
<dbReference type="GO" id="GO:0042176">
    <property type="term" value="P:regulation of protein catabolic process"/>
    <property type="evidence" value="ECO:0007669"/>
    <property type="project" value="InterPro"/>
</dbReference>
<dbReference type="InterPro" id="IPR013586">
    <property type="entry name" value="PSMD3_C"/>
</dbReference>
<dbReference type="SUPFAM" id="SSF46785">
    <property type="entry name" value="Winged helix' DNA-binding domain"/>
    <property type="match status" value="1"/>
</dbReference>
<protein>
    <submittedName>
        <fullName evidence="5">26S proteasome non-ATPase regulatory subunit, putative</fullName>
    </submittedName>
</protein>
<dbReference type="InterPro" id="IPR050756">
    <property type="entry name" value="CSN3"/>
</dbReference>
<dbReference type="InterPro" id="IPR036390">
    <property type="entry name" value="WH_DNA-bd_sf"/>
</dbReference>
<accession>U6KKC7</accession>
<reference evidence="5" key="1">
    <citation type="submission" date="2013-10" db="EMBL/GenBank/DDBJ databases">
        <title>Genomic analysis of the causative agents of coccidiosis in chickens.</title>
        <authorList>
            <person name="Reid A.J."/>
            <person name="Blake D."/>
            <person name="Billington K."/>
            <person name="Browne H."/>
            <person name="Dunn M."/>
            <person name="Hung S."/>
            <person name="Kawahara F."/>
            <person name="Miranda-Saavedra D."/>
            <person name="Mourier T."/>
            <person name="Nagra H."/>
            <person name="Otto T.D."/>
            <person name="Rawlings N."/>
            <person name="Sanchez A."/>
            <person name="Sanders M."/>
            <person name="Subramaniam C."/>
            <person name="Tay Y."/>
            <person name="Dear P."/>
            <person name="Doerig C."/>
            <person name="Gruber A."/>
            <person name="Parkinson J."/>
            <person name="Shirley M."/>
            <person name="Wan K.L."/>
            <person name="Berriman M."/>
            <person name="Tomley F."/>
            <person name="Pain A."/>
        </authorList>
    </citation>
    <scope>NUCLEOTIDE SEQUENCE [LARGE SCALE GENOMIC DNA]</scope>
    <source>
        <strain evidence="5">Houghton</strain>
    </source>
</reference>
<dbReference type="PANTHER" id="PTHR10758:SF2">
    <property type="entry name" value="26S PROTEASOME NON-ATPASE REGULATORY SUBUNIT 3"/>
    <property type="match status" value="1"/>
</dbReference>
<dbReference type="SMART" id="SM00088">
    <property type="entry name" value="PINT"/>
    <property type="match status" value="1"/>
</dbReference>
<dbReference type="GeneID" id="25251703"/>
<keyword evidence="2 5" id="KW-0647">Proteasome</keyword>
<dbReference type="Pfam" id="PF08375">
    <property type="entry name" value="Rpn3_C"/>
    <property type="match status" value="1"/>
</dbReference>
<evidence type="ECO:0000256" key="1">
    <source>
        <dbReference type="ARBA" id="ARBA00007912"/>
    </source>
</evidence>
<dbReference type="RefSeq" id="XP_013228119.1">
    <property type="nucleotide sequence ID" value="XM_013372665.1"/>
</dbReference>
<dbReference type="AlphaFoldDB" id="U6KKC7"/>
<dbReference type="EMBL" id="HG673751">
    <property type="protein sequence ID" value="CDJ37281.1"/>
    <property type="molecule type" value="Genomic_DNA"/>
</dbReference>
<dbReference type="GO" id="GO:0030234">
    <property type="term" value="F:enzyme regulator activity"/>
    <property type="evidence" value="ECO:0007669"/>
    <property type="project" value="InterPro"/>
</dbReference>
<evidence type="ECO:0000313" key="5">
    <source>
        <dbReference type="EMBL" id="CDJ37281.1"/>
    </source>
</evidence>
<evidence type="ECO:0000313" key="6">
    <source>
        <dbReference type="Proteomes" id="UP000030747"/>
    </source>
</evidence>
<sequence>MAAESTNKASEAKDSSATAAKAAGTAAAATVDPKEKYLQLLTSSLVLVRDAVETQDQRYMLRMLRRFKQLRLQQQEHPRQLLQVCSLLFWGQQHQLQGDASSNASACGNPSHLNQKTLEFWQKLRETLEMIVNERQGEGEMEADGVPQQQQQTKEEVGAAAGNAGAAATGPRSGAATGSKVLHSFRASSFVSCMPEAEVLLSTLVLLLLLDPRPRQPQAQQQQQWERAWEFSCCIIERVKQYDRRSLDRLSAKAWFYHSRALELSKQNFDCRAEYLAAYRAASARRDITTQATLLNMLLRLFVLSKQYDVALKLVQKTAFPEGLQSNAQHARYLYYLGQIQAARLEYGSAFSQLQLALRKAPQQPTIARGFRLAALKKCIVVELLMGDIPERSLFNKQNMHAELVPYREIVLAVRSGDLHAFASVLQQHEQRFRLDDTYTLLCRLHQNVIRAGLRIISLSYSRIYLKDIAKKLGLDSAKEAEAVAGKAILDRVIDASIDHDKQFLQSKASVDLYASNEPQKAFHRRITFCLDLYNDAVKAMQYPGSTERQQTAEDDERKRAMQEERARAEDEDLGDDMDMI</sequence>
<dbReference type="Pfam" id="PF25573">
    <property type="entry name" value="TPR_PSMD3_N"/>
    <property type="match status" value="1"/>
</dbReference>
<evidence type="ECO:0000256" key="2">
    <source>
        <dbReference type="ARBA" id="ARBA00022942"/>
    </source>
</evidence>
<feature type="region of interest" description="Disordered" evidence="3">
    <location>
        <begin position="138"/>
        <end position="173"/>
    </location>
</feature>
<dbReference type="Pfam" id="PF01399">
    <property type="entry name" value="PCI"/>
    <property type="match status" value="1"/>
</dbReference>
<feature type="domain" description="PCI" evidence="4">
    <location>
        <begin position="331"/>
        <end position="512"/>
    </location>
</feature>
<feature type="compositionally biased region" description="Low complexity" evidence="3">
    <location>
        <begin position="158"/>
        <end position="170"/>
    </location>
</feature>
<evidence type="ECO:0000256" key="3">
    <source>
        <dbReference type="SAM" id="MobiDB-lite"/>
    </source>
</evidence>
<name>U6KKC7_EIMTE</name>
<feature type="compositionally biased region" description="Basic and acidic residues" evidence="3">
    <location>
        <begin position="556"/>
        <end position="569"/>
    </location>
</feature>
<dbReference type="Gene3D" id="1.25.40.570">
    <property type="match status" value="1"/>
</dbReference>